<dbReference type="InParanoid" id="T1FXD7"/>
<dbReference type="SUPFAM" id="SSF49899">
    <property type="entry name" value="Concanavalin A-like lectins/glucanases"/>
    <property type="match status" value="3"/>
</dbReference>
<dbReference type="GO" id="GO:0005509">
    <property type="term" value="F:calcium ion binding"/>
    <property type="evidence" value="ECO:0007669"/>
    <property type="project" value="InterPro"/>
</dbReference>
<dbReference type="Gene3D" id="2.10.25.10">
    <property type="entry name" value="Laminin"/>
    <property type="match status" value="3"/>
</dbReference>
<keyword evidence="8" id="KW-1185">Reference proteome</keyword>
<evidence type="ECO:0000256" key="3">
    <source>
        <dbReference type="PROSITE-ProRule" id="PRU00122"/>
    </source>
</evidence>
<evidence type="ECO:0000256" key="1">
    <source>
        <dbReference type="ARBA" id="ARBA00023157"/>
    </source>
</evidence>
<dbReference type="PANTHER" id="PTHR15036">
    <property type="entry name" value="PIKACHURIN-LIKE PROTEIN"/>
    <property type="match status" value="1"/>
</dbReference>
<dbReference type="eggNOG" id="KOG3509">
    <property type="taxonomic scope" value="Eukaryota"/>
</dbReference>
<dbReference type="Gene3D" id="2.60.120.200">
    <property type="match status" value="3"/>
</dbReference>
<gene>
    <name evidence="7" type="primary">20213485</name>
    <name evidence="6" type="ORF">HELRODRAFT_63300</name>
</gene>
<dbReference type="EnsemblMetazoa" id="HelroT63300">
    <property type="protein sequence ID" value="HelroP63300"/>
    <property type="gene ID" value="HelroG63300"/>
</dbReference>
<reference evidence="7" key="3">
    <citation type="submission" date="2015-06" db="UniProtKB">
        <authorList>
            <consortium name="EnsemblMetazoa"/>
        </authorList>
    </citation>
    <scope>IDENTIFICATION</scope>
</reference>
<evidence type="ECO:0000256" key="2">
    <source>
        <dbReference type="PROSITE-ProRule" id="PRU00076"/>
    </source>
</evidence>
<dbReference type="EMBL" id="AMQM01000022">
    <property type="status" value="NOT_ANNOTATED_CDS"/>
    <property type="molecule type" value="Genomic_DNA"/>
</dbReference>
<dbReference type="PROSITE" id="PS01186">
    <property type="entry name" value="EGF_2"/>
    <property type="match status" value="1"/>
</dbReference>
<dbReference type="PANTHER" id="PTHR15036:SF85">
    <property type="entry name" value="SP2353, ISOFORM A"/>
    <property type="match status" value="1"/>
</dbReference>
<dbReference type="InterPro" id="IPR000742">
    <property type="entry name" value="EGF"/>
</dbReference>
<dbReference type="STRING" id="6412.T1FXD7"/>
<dbReference type="PROSITE" id="PS50025">
    <property type="entry name" value="LAM_G_DOMAIN"/>
    <property type="match status" value="3"/>
</dbReference>
<dbReference type="CDD" id="cd00110">
    <property type="entry name" value="LamG"/>
    <property type="match status" value="3"/>
</dbReference>
<feature type="domain" description="Laminin G" evidence="4">
    <location>
        <begin position="488"/>
        <end position="666"/>
    </location>
</feature>
<evidence type="ECO:0000313" key="6">
    <source>
        <dbReference type="EMBL" id="ESO11987.1"/>
    </source>
</evidence>
<feature type="domain" description="EGF-like" evidence="5">
    <location>
        <begin position="7"/>
        <end position="46"/>
    </location>
</feature>
<dbReference type="OMA" id="AHKSMQV"/>
<dbReference type="HOGENOM" id="CLU_009840_1_0_1"/>
<feature type="domain" description="Laminin G" evidence="4">
    <location>
        <begin position="267"/>
        <end position="446"/>
    </location>
</feature>
<feature type="domain" description="EGF-like" evidence="5">
    <location>
        <begin position="443"/>
        <end position="478"/>
    </location>
</feature>
<name>T1FXD7_HELRO</name>
<comment type="caution">
    <text evidence="2">Lacks conserved residue(s) required for the propagation of feature annotation.</text>
</comment>
<dbReference type="OrthoDB" id="10014052at2759"/>
<protein>
    <recommendedName>
        <fullName evidence="9">Agrin</fullName>
    </recommendedName>
</protein>
<proteinExistence type="predicted"/>
<reference evidence="6 8" key="2">
    <citation type="journal article" date="2013" name="Nature">
        <title>Insights into bilaterian evolution from three spiralian genomes.</title>
        <authorList>
            <person name="Simakov O."/>
            <person name="Marletaz F."/>
            <person name="Cho S.J."/>
            <person name="Edsinger-Gonzales E."/>
            <person name="Havlak P."/>
            <person name="Hellsten U."/>
            <person name="Kuo D.H."/>
            <person name="Larsson T."/>
            <person name="Lv J."/>
            <person name="Arendt D."/>
            <person name="Savage R."/>
            <person name="Osoegawa K."/>
            <person name="de Jong P."/>
            <person name="Grimwood J."/>
            <person name="Chapman J.A."/>
            <person name="Shapiro H."/>
            <person name="Aerts A."/>
            <person name="Otillar R.P."/>
            <person name="Terry A.Y."/>
            <person name="Boore J.L."/>
            <person name="Grigoriev I.V."/>
            <person name="Lindberg D.R."/>
            <person name="Seaver E.C."/>
            <person name="Weisblat D.A."/>
            <person name="Putnam N.H."/>
            <person name="Rokhsar D.S."/>
        </authorList>
    </citation>
    <scope>NUCLEOTIDE SEQUENCE</scope>
</reference>
<dbReference type="InterPro" id="IPR050372">
    <property type="entry name" value="Neurexin-related_CASP"/>
</dbReference>
<feature type="disulfide bond" evidence="2">
    <location>
        <begin position="17"/>
        <end position="34"/>
    </location>
</feature>
<dbReference type="InterPro" id="IPR001791">
    <property type="entry name" value="Laminin_G"/>
</dbReference>
<dbReference type="Pfam" id="PF00054">
    <property type="entry name" value="Laminin_G_1"/>
    <property type="match status" value="3"/>
</dbReference>
<reference evidence="8" key="1">
    <citation type="submission" date="2012-12" db="EMBL/GenBank/DDBJ databases">
        <authorList>
            <person name="Hellsten U."/>
            <person name="Grimwood J."/>
            <person name="Chapman J.A."/>
            <person name="Shapiro H."/>
            <person name="Aerts A."/>
            <person name="Otillar R.P."/>
            <person name="Terry A.Y."/>
            <person name="Boore J.L."/>
            <person name="Simakov O."/>
            <person name="Marletaz F."/>
            <person name="Cho S.-J."/>
            <person name="Edsinger-Gonzales E."/>
            <person name="Havlak P."/>
            <person name="Kuo D.-H."/>
            <person name="Larsson T."/>
            <person name="Lv J."/>
            <person name="Arendt D."/>
            <person name="Savage R."/>
            <person name="Osoegawa K."/>
            <person name="de Jong P."/>
            <person name="Lindberg D.R."/>
            <person name="Seaver E.C."/>
            <person name="Weisblat D.A."/>
            <person name="Putnam N.H."/>
            <person name="Grigoriev I.V."/>
            <person name="Rokhsar D.S."/>
        </authorList>
    </citation>
    <scope>NUCLEOTIDE SEQUENCE</scope>
</reference>
<dbReference type="SMART" id="SM00282">
    <property type="entry name" value="LamG"/>
    <property type="match status" value="3"/>
</dbReference>
<dbReference type="RefSeq" id="XP_009008707.1">
    <property type="nucleotide sequence ID" value="XM_009010459.1"/>
</dbReference>
<feature type="domain" description="Laminin G" evidence="4">
    <location>
        <begin position="51"/>
        <end position="230"/>
    </location>
</feature>
<evidence type="ECO:0000313" key="7">
    <source>
        <dbReference type="EnsemblMetazoa" id="HelroP63300"/>
    </source>
</evidence>
<accession>T1FXD7</accession>
<feature type="domain" description="EGF-like" evidence="5">
    <location>
        <begin position="231"/>
        <end position="268"/>
    </location>
</feature>
<evidence type="ECO:0000259" key="4">
    <source>
        <dbReference type="PROSITE" id="PS50025"/>
    </source>
</evidence>
<feature type="disulfide bond" evidence="2">
    <location>
        <begin position="468"/>
        <end position="477"/>
    </location>
</feature>
<organism evidence="7 8">
    <name type="scientific">Helobdella robusta</name>
    <name type="common">Californian leech</name>
    <dbReference type="NCBI Taxonomy" id="6412"/>
    <lineage>
        <taxon>Eukaryota</taxon>
        <taxon>Metazoa</taxon>
        <taxon>Spiralia</taxon>
        <taxon>Lophotrochozoa</taxon>
        <taxon>Annelida</taxon>
        <taxon>Clitellata</taxon>
        <taxon>Hirudinea</taxon>
        <taxon>Rhynchobdellida</taxon>
        <taxon>Glossiphoniidae</taxon>
        <taxon>Helobdella</taxon>
    </lineage>
</organism>
<feature type="disulfide bond" evidence="2">
    <location>
        <begin position="36"/>
        <end position="45"/>
    </location>
</feature>
<dbReference type="CTD" id="20213485"/>
<dbReference type="InterPro" id="IPR001881">
    <property type="entry name" value="EGF-like_Ca-bd_dom"/>
</dbReference>
<dbReference type="GO" id="GO:0016020">
    <property type="term" value="C:membrane"/>
    <property type="evidence" value="ECO:0007669"/>
    <property type="project" value="UniProtKB-SubCell"/>
</dbReference>
<dbReference type="AlphaFoldDB" id="T1FXD7"/>
<evidence type="ECO:0008006" key="9">
    <source>
        <dbReference type="Google" id="ProtNLM"/>
    </source>
</evidence>
<dbReference type="InterPro" id="IPR013320">
    <property type="entry name" value="ConA-like_dom_sf"/>
</dbReference>
<dbReference type="Proteomes" id="UP000015101">
    <property type="component" value="Unassembled WGS sequence"/>
</dbReference>
<dbReference type="SMART" id="SM00181">
    <property type="entry name" value="EGF"/>
    <property type="match status" value="3"/>
</dbReference>
<dbReference type="FunCoup" id="T1FXD7">
    <property type="interactions" value="1"/>
</dbReference>
<dbReference type="PROSITE" id="PS00022">
    <property type="entry name" value="EGF_1"/>
    <property type="match status" value="3"/>
</dbReference>
<evidence type="ECO:0000313" key="8">
    <source>
        <dbReference type="Proteomes" id="UP000015101"/>
    </source>
</evidence>
<feature type="disulfide bond" evidence="2">
    <location>
        <begin position="258"/>
        <end position="267"/>
    </location>
</feature>
<keyword evidence="2" id="KW-0245">EGF-like domain</keyword>
<dbReference type="PROSITE" id="PS50026">
    <property type="entry name" value="EGF_3"/>
    <property type="match status" value="3"/>
</dbReference>
<dbReference type="EMBL" id="KB095811">
    <property type="protein sequence ID" value="ESO11987.1"/>
    <property type="molecule type" value="Genomic_DNA"/>
</dbReference>
<sequence>AIQRSFLPMKCHRNLVCLSGGECQELDEAGDFRCKCPLGTTGTSCEQVSSIKYPKFQGIGHIAFPALKKAELSFNVKMEFKPESETGLLLFTADQPDAKFDFFSISLVSSKIEFRYDCGSGMAIIKSSNVVKLNMWNMLVINKNEQFGMIQLNNETIARGKSKGNFSRINFQNNLYLGGYLNLSEVSDRIGIGKGFDGCIRLLQINKKLYDMRKGEFVGDALGGVDVENCITGICNKLTCFNGGQCVAENAEFPRCDCPLGTSGDQCQTSEFIGSSFLQFTGLRRNVLSFTEIEVHLKPKKNYGLILYNGYAKDKTGDFISLSIVDGFVEYRFDLGTGPAILRSKYRIELDVWHIVIASRTGRKGYLKVDDQQLVEGMASGAFTQLTLTLDLFVGGHRNFDEVVPAANINEAFYGCIQKVLINEKPMKLLLEAITGMNLINCNHACSDIPCGEYGKCTPQLSDFTCSCDLGYAGNVCETKLDASSISAASFSGNSYLLYVHPTIVQRASGREFMLQFKMKASEESGLIFWVSEEESGPNGDYLAVGLHAGFLEMRFDLGTGDAHIVHNFTRLDDNKWHFISIHRFERTGFLQVDGQNITKGFSPGEMKQLTSPGSIFLGGMEDIVQRTLKRYKSGLVGCLQNVTLGGDLGIHLVEDALEGSNINSCGVYS</sequence>
<dbReference type="KEGG" id="hro:HELRODRAFT_63300"/>
<evidence type="ECO:0000259" key="5">
    <source>
        <dbReference type="PROSITE" id="PS50026"/>
    </source>
</evidence>
<dbReference type="SMART" id="SM00179">
    <property type="entry name" value="EGF_CA"/>
    <property type="match status" value="3"/>
</dbReference>
<dbReference type="CDD" id="cd00054">
    <property type="entry name" value="EGF_CA"/>
    <property type="match status" value="2"/>
</dbReference>
<dbReference type="GeneID" id="20213485"/>
<feature type="disulfide bond" evidence="3">
    <location>
        <begin position="639"/>
        <end position="666"/>
    </location>
</feature>
<keyword evidence="1 2" id="KW-1015">Disulfide bond</keyword>